<accession>A0ABP7MMB7</accession>
<keyword evidence="2" id="KW-0472">Membrane</keyword>
<keyword evidence="2" id="KW-1133">Transmembrane helix</keyword>
<evidence type="ECO:0000256" key="2">
    <source>
        <dbReference type="SAM" id="Phobius"/>
    </source>
</evidence>
<comment type="caution">
    <text evidence="3">The sequence shown here is derived from an EMBL/GenBank/DDBJ whole genome shotgun (WGS) entry which is preliminary data.</text>
</comment>
<gene>
    <name evidence="3" type="ORF">GCM10022277_19500</name>
</gene>
<reference evidence="4" key="1">
    <citation type="journal article" date="2019" name="Int. J. Syst. Evol. Microbiol.">
        <title>The Global Catalogue of Microorganisms (GCM) 10K type strain sequencing project: providing services to taxonomists for standard genome sequencing and annotation.</title>
        <authorList>
            <consortium name="The Broad Institute Genomics Platform"/>
            <consortium name="The Broad Institute Genome Sequencing Center for Infectious Disease"/>
            <person name="Wu L."/>
            <person name="Ma J."/>
        </authorList>
    </citation>
    <scope>NUCLEOTIDE SEQUENCE [LARGE SCALE GENOMIC DNA]</scope>
    <source>
        <strain evidence="4">JCM 17551</strain>
    </source>
</reference>
<organism evidence="3 4">
    <name type="scientific">Litoribacillus peritrichatus</name>
    <dbReference type="NCBI Taxonomy" id="718191"/>
    <lineage>
        <taxon>Bacteria</taxon>
        <taxon>Pseudomonadati</taxon>
        <taxon>Pseudomonadota</taxon>
        <taxon>Gammaproteobacteria</taxon>
        <taxon>Oceanospirillales</taxon>
        <taxon>Oceanospirillaceae</taxon>
        <taxon>Litoribacillus</taxon>
    </lineage>
</organism>
<name>A0ABP7MMB7_9GAMM</name>
<sequence length="283" mass="31832">MDVNNEINSSSIPTLDKSFEHSTLEYLKENQEIATDVKAELSSIKQILSESIIQNRETFEEIETISKLNEDLPEHTSQLSNLENISDNIDALSNAVNLLKTTFENQSNSLINVATTIPDGSYGLEITSGISGALVAALAVFIFNLIYFKNVNKVNKEAHYSNIALKLLEFFESSATSYWISERIKDKRKKDTNNKEMKLLEIKIKSDFLVLRTSLEKFCNLISIKNSSDSKQILALIDELYDLSTGGEFESDSKVSNPKITSEISKLVSRLKSILIKYSQQIN</sequence>
<keyword evidence="2" id="KW-0812">Transmembrane</keyword>
<feature type="transmembrane region" description="Helical" evidence="2">
    <location>
        <begin position="126"/>
        <end position="148"/>
    </location>
</feature>
<protein>
    <submittedName>
        <fullName evidence="3">Uncharacterized protein</fullName>
    </submittedName>
</protein>
<proteinExistence type="predicted"/>
<keyword evidence="1" id="KW-0175">Coiled coil</keyword>
<dbReference type="RefSeq" id="WP_344798034.1">
    <property type="nucleotide sequence ID" value="NZ_BAABBN010000007.1"/>
</dbReference>
<feature type="coiled-coil region" evidence="1">
    <location>
        <begin position="65"/>
        <end position="102"/>
    </location>
</feature>
<evidence type="ECO:0000313" key="4">
    <source>
        <dbReference type="Proteomes" id="UP001501565"/>
    </source>
</evidence>
<keyword evidence="4" id="KW-1185">Reference proteome</keyword>
<dbReference type="EMBL" id="BAABBN010000007">
    <property type="protein sequence ID" value="GAA3923796.1"/>
    <property type="molecule type" value="Genomic_DNA"/>
</dbReference>
<evidence type="ECO:0000256" key="1">
    <source>
        <dbReference type="SAM" id="Coils"/>
    </source>
</evidence>
<evidence type="ECO:0000313" key="3">
    <source>
        <dbReference type="EMBL" id="GAA3923796.1"/>
    </source>
</evidence>
<dbReference type="Proteomes" id="UP001501565">
    <property type="component" value="Unassembled WGS sequence"/>
</dbReference>